<dbReference type="SMART" id="SM00094">
    <property type="entry name" value="TR_FER"/>
    <property type="match status" value="1"/>
</dbReference>
<dbReference type="CDD" id="cd13529">
    <property type="entry name" value="PBP2_transferrin"/>
    <property type="match status" value="1"/>
</dbReference>
<dbReference type="GO" id="GO:0006826">
    <property type="term" value="P:iron ion transport"/>
    <property type="evidence" value="ECO:0007669"/>
    <property type="project" value="TreeGrafter"/>
</dbReference>
<sequence length="320" mass="34718">MICFVWVCSLSVCRGPFFHCSLCLSLSVLGQTSIKWCTISENEQRKCLAMSQAFAAVSIRPSLDCVSGVTVEGCVQKLQRKEVDALSMFAKDIYTLGKTASFKIAASESKSDYTGAVYYAVAVVKKENSAININNLAGKNTCHTGKGRTAGWNMPLGYFIDQGYMSVMGCDISKGVADFFNASCIPGANTPQDPPSLCQLCVGDATGNHKCERSDKERYFGYDGAFRCLSEGAGEVAFIKHTTVEENADVGSDSNKGTFGCSNFFPHLLHQLHMRHSMSCCVVTAPELQSLSGKRVTWSGCLSVALWLPITSLPRWCTTC</sequence>
<dbReference type="GO" id="GO:0005886">
    <property type="term" value="C:plasma membrane"/>
    <property type="evidence" value="ECO:0007669"/>
    <property type="project" value="TreeGrafter"/>
</dbReference>
<dbReference type="PROSITE" id="PS00206">
    <property type="entry name" value="TRANSFERRIN_LIKE_2"/>
    <property type="match status" value="1"/>
</dbReference>
<name>A0A665VDJ7_ECHNA</name>
<evidence type="ECO:0000256" key="3">
    <source>
        <dbReference type="ARBA" id="ARBA00016768"/>
    </source>
</evidence>
<reference evidence="8" key="2">
    <citation type="submission" date="2025-08" db="UniProtKB">
        <authorList>
            <consortium name="Ensembl"/>
        </authorList>
    </citation>
    <scope>IDENTIFICATION</scope>
</reference>
<organism evidence="8 9">
    <name type="scientific">Echeneis naucrates</name>
    <name type="common">Live sharksucker</name>
    <dbReference type="NCBI Taxonomy" id="173247"/>
    <lineage>
        <taxon>Eukaryota</taxon>
        <taxon>Metazoa</taxon>
        <taxon>Chordata</taxon>
        <taxon>Craniata</taxon>
        <taxon>Vertebrata</taxon>
        <taxon>Euteleostomi</taxon>
        <taxon>Actinopterygii</taxon>
        <taxon>Neopterygii</taxon>
        <taxon>Teleostei</taxon>
        <taxon>Neoteleostei</taxon>
        <taxon>Acanthomorphata</taxon>
        <taxon>Carangaria</taxon>
        <taxon>Carangiformes</taxon>
        <taxon>Echeneidae</taxon>
        <taxon>Echeneis</taxon>
    </lineage>
</organism>
<keyword evidence="9" id="KW-1185">Reference proteome</keyword>
<dbReference type="SUPFAM" id="SSF53850">
    <property type="entry name" value="Periplasmic binding protein-like II"/>
    <property type="match status" value="1"/>
</dbReference>
<evidence type="ECO:0000256" key="2">
    <source>
        <dbReference type="ARBA" id="ARBA00004613"/>
    </source>
</evidence>
<dbReference type="AlphaFoldDB" id="A0A665VDJ7"/>
<comment type="subcellular location">
    <subcellularLocation>
        <location evidence="2">Secreted</location>
    </subcellularLocation>
</comment>
<dbReference type="PANTHER" id="PTHR11485:SF21">
    <property type="entry name" value="MELANOTRANSFERRIN"/>
    <property type="match status" value="1"/>
</dbReference>
<dbReference type="InterPro" id="IPR001156">
    <property type="entry name" value="Transferrin-like_dom"/>
</dbReference>
<proteinExistence type="predicted"/>
<dbReference type="PRINTS" id="PR00422">
    <property type="entry name" value="TRANSFERRIN"/>
</dbReference>
<dbReference type="GO" id="GO:0055037">
    <property type="term" value="C:recycling endosome"/>
    <property type="evidence" value="ECO:0007669"/>
    <property type="project" value="TreeGrafter"/>
</dbReference>
<dbReference type="Proteomes" id="UP000472264">
    <property type="component" value="Chromosome 4"/>
</dbReference>
<dbReference type="FunFam" id="3.40.190.10:FF:000095">
    <property type="entry name" value="Lactotransferrin"/>
    <property type="match status" value="1"/>
</dbReference>
<keyword evidence="5" id="KW-0677">Repeat</keyword>
<dbReference type="Pfam" id="PF00405">
    <property type="entry name" value="Transferrin"/>
    <property type="match status" value="1"/>
</dbReference>
<dbReference type="PANTHER" id="PTHR11485">
    <property type="entry name" value="TRANSFERRIN"/>
    <property type="match status" value="1"/>
</dbReference>
<dbReference type="Gene3D" id="3.40.190.10">
    <property type="entry name" value="Periplasmic binding protein-like II"/>
    <property type="match status" value="2"/>
</dbReference>
<feature type="chain" id="PRO_5025692437" description="Serotransferrin" evidence="6">
    <location>
        <begin position="16"/>
        <end position="320"/>
    </location>
</feature>
<dbReference type="PROSITE" id="PS51408">
    <property type="entry name" value="TRANSFERRIN_LIKE_4"/>
    <property type="match status" value="1"/>
</dbReference>
<evidence type="ECO:0000313" key="8">
    <source>
        <dbReference type="Ensembl" id="ENSENLP00000029791.1"/>
    </source>
</evidence>
<keyword evidence="4" id="KW-0964">Secreted</keyword>
<dbReference type="GO" id="GO:0005615">
    <property type="term" value="C:extracellular space"/>
    <property type="evidence" value="ECO:0007669"/>
    <property type="project" value="TreeGrafter"/>
</dbReference>
<dbReference type="PROSITE" id="PS00205">
    <property type="entry name" value="TRANSFERRIN_LIKE_1"/>
    <property type="match status" value="1"/>
</dbReference>
<evidence type="ECO:0000256" key="6">
    <source>
        <dbReference type="SAM" id="SignalP"/>
    </source>
</evidence>
<protein>
    <recommendedName>
        <fullName evidence="3">Serotransferrin</fullName>
    </recommendedName>
</protein>
<dbReference type="InterPro" id="IPR018195">
    <property type="entry name" value="Transferrin_Fe_BS"/>
</dbReference>
<reference evidence="8" key="1">
    <citation type="submission" date="2021-04" db="EMBL/GenBank/DDBJ databases">
        <authorList>
            <consortium name="Wellcome Sanger Institute Data Sharing"/>
        </authorList>
    </citation>
    <scope>NUCLEOTIDE SEQUENCE [LARGE SCALE GENOMIC DNA]</scope>
</reference>
<evidence type="ECO:0000256" key="5">
    <source>
        <dbReference type="ARBA" id="ARBA00022737"/>
    </source>
</evidence>
<comment type="function">
    <text evidence="1">Transferrins are iron binding transport proteins which can bind two Fe(3+) ions in association with the binding of an anion, usually bicarbonate.</text>
</comment>
<dbReference type="Ensembl" id="ENSENLT00000030666.1">
    <property type="protein sequence ID" value="ENSENLP00000029791.1"/>
    <property type="gene ID" value="ENSENLG00000013238.1"/>
</dbReference>
<dbReference type="GO" id="GO:0005769">
    <property type="term" value="C:early endosome"/>
    <property type="evidence" value="ECO:0007669"/>
    <property type="project" value="TreeGrafter"/>
</dbReference>
<evidence type="ECO:0000313" key="9">
    <source>
        <dbReference type="Proteomes" id="UP000472264"/>
    </source>
</evidence>
<feature type="signal peptide" evidence="6">
    <location>
        <begin position="1"/>
        <end position="15"/>
    </location>
</feature>
<gene>
    <name evidence="8" type="primary">meltf</name>
</gene>
<accession>A0A665VDJ7</accession>
<feature type="domain" description="Transferrin-like" evidence="7">
    <location>
        <begin position="34"/>
        <end position="320"/>
    </location>
</feature>
<evidence type="ECO:0000259" key="7">
    <source>
        <dbReference type="PROSITE" id="PS51408"/>
    </source>
</evidence>
<evidence type="ECO:0000256" key="1">
    <source>
        <dbReference type="ARBA" id="ARBA00002831"/>
    </source>
</evidence>
<keyword evidence="6" id="KW-0732">Signal</keyword>
<reference evidence="8" key="3">
    <citation type="submission" date="2025-09" db="UniProtKB">
        <authorList>
            <consortium name="Ensembl"/>
        </authorList>
    </citation>
    <scope>IDENTIFICATION</scope>
</reference>
<evidence type="ECO:0000256" key="4">
    <source>
        <dbReference type="ARBA" id="ARBA00022525"/>
    </source>
</evidence>